<proteinExistence type="predicted"/>
<dbReference type="Proteomes" id="UP000076482">
    <property type="component" value="Unassembled WGS sequence"/>
</dbReference>
<evidence type="ECO:0000313" key="1">
    <source>
        <dbReference type="EMBL" id="KZD66770.1"/>
    </source>
</evidence>
<dbReference type="EMBL" id="LJKE01000041">
    <property type="protein sequence ID" value="KZD66770.1"/>
    <property type="molecule type" value="Genomic_DNA"/>
</dbReference>
<reference evidence="1 2" key="1">
    <citation type="submission" date="2015-09" db="EMBL/GenBank/DDBJ databases">
        <title>Bacillus cereus food isolates.</title>
        <authorList>
            <person name="Boekhorst J."/>
        </authorList>
    </citation>
    <scope>NUCLEOTIDE SEQUENCE [LARGE SCALE GENOMIC DNA]</scope>
    <source>
        <strain evidence="1 2">B4088</strain>
    </source>
</reference>
<name>A0A164PBZ9_BACCE</name>
<dbReference type="RefSeq" id="WP_063260753.1">
    <property type="nucleotide sequence ID" value="NZ_LJKE01000041.1"/>
</dbReference>
<accession>A0A164PBZ9</accession>
<organism evidence="1 2">
    <name type="scientific">Bacillus cereus</name>
    <dbReference type="NCBI Taxonomy" id="1396"/>
    <lineage>
        <taxon>Bacteria</taxon>
        <taxon>Bacillati</taxon>
        <taxon>Bacillota</taxon>
        <taxon>Bacilli</taxon>
        <taxon>Bacillales</taxon>
        <taxon>Bacillaceae</taxon>
        <taxon>Bacillus</taxon>
        <taxon>Bacillus cereus group</taxon>
    </lineage>
</organism>
<comment type="caution">
    <text evidence="1">The sequence shown here is derived from an EMBL/GenBank/DDBJ whole genome shotgun (WGS) entry which is preliminary data.</text>
</comment>
<protein>
    <submittedName>
        <fullName evidence="1">Putative Membrane Spanning Protein</fullName>
    </submittedName>
</protein>
<sequence length="933" mass="109591">MTLQPISIKEALLTIDHLPLIPEEFNTYKNSYETFCHIKKTYPELLRFFGHKSFISLSKQKVITTTIIKRKTLYSLLSIAHYNLYYQIFKDCYYTLGEALLLLGYQKKNNYAHSYINDFLLMHKLGLMDIILLDHKIKNNKYFISKNSIAHFQKEYISLTEAAKEANISSASIKFWLKDYKKDIFRLNKKDINFFYIHRKDWNQFYHNKKKTYYIALDRAANDLGITTYNLLKVAKEYNIPHSQKQKNAHHYFIKEDIQHLKSLQKKVWDETLNNYYTSEQVETILKIAPNSIHSSSYHNSIQSIFVPPLICMNKDGISFRNGKKMIYRKLDVDNLNKNLQKKLNIQQIIFSTKSEPFNIFLTALKEADIIFNDTGKLTKNYWLKYIKLKLANTTASNHSIEKALRVYFNTTELLTKLTNTKEIFLYSNKELDIAVFNTEVGSTVKIEFYKFLKALNNLYKTSPGTIKFKIDSLPNLYKQRSKRTNDKTIYSIDMFINLIDYVKNVSHHKTKAIESIELCINNQNNDHYDSSWLYVLLHLNNAWRHFDVTTFPRIQLDCTRLEHLDPINALKWLTKNDLNSDEINAILNQVDQIKFFHSKTKKRRHFFCSEELTTAFVYAAVICEIHCRICTPLSNTLINFNNRKSLFKKKFQNAFFANFNSNFHFKSKQMNRTLISYIYSVIKKMTNRNPLEVTKYIRGHINEETTHIYVDIPQEQMDFITHQLFNMGHFGYAYDALNQLLTNNSSDTREERTAQAMMVKEVFGDIHQIEQLATYLTNLIEDQKSVRKVLMGYSLKEKEELFNLIRYNQQPAKKEGFQCIYNECPFPSKDCERCPFAIIHFYALSQLSEDLFVHLNEFKIKFPVTKKKGEKIRLANNLYTYLHLVSSAIKQFGAPTVATFLNKSLDDVKIELASIPSAKELVTIPYLKGGNS</sequence>
<dbReference type="AlphaFoldDB" id="A0A164PBZ9"/>
<gene>
    <name evidence="1" type="ORF">B4088_1981</name>
</gene>
<evidence type="ECO:0000313" key="2">
    <source>
        <dbReference type="Proteomes" id="UP000076482"/>
    </source>
</evidence>
<dbReference type="PATRIC" id="fig|1396.535.peg.2975"/>